<organism evidence="8 9">
    <name type="scientific">Capillibacterium thermochitinicola</name>
    <dbReference type="NCBI Taxonomy" id="2699427"/>
    <lineage>
        <taxon>Bacteria</taxon>
        <taxon>Bacillati</taxon>
        <taxon>Bacillota</taxon>
        <taxon>Capillibacterium</taxon>
    </lineage>
</organism>
<sequence>MYAIVETGGKQYRVQPGDEFTVEKLPGDVGSEVVLDRVLLIGGEETKVGTPYVEGAKVKAKIVQQDKARKILVFRYKPKKNIRKRYGHRQPFTRLRVVAIEG</sequence>
<dbReference type="PROSITE" id="PS01169">
    <property type="entry name" value="RIBOSOMAL_L21"/>
    <property type="match status" value="1"/>
</dbReference>
<dbReference type="GO" id="GO:0005737">
    <property type="term" value="C:cytoplasm"/>
    <property type="evidence" value="ECO:0007669"/>
    <property type="project" value="UniProtKB-ARBA"/>
</dbReference>
<accession>A0A8J6I3I4</accession>
<evidence type="ECO:0000313" key="9">
    <source>
        <dbReference type="Proteomes" id="UP000657177"/>
    </source>
</evidence>
<dbReference type="HAMAP" id="MF_01363">
    <property type="entry name" value="Ribosomal_bL21"/>
    <property type="match status" value="1"/>
</dbReference>
<gene>
    <name evidence="6 8" type="primary">rplU</name>
    <name evidence="8" type="ORF">G5B42_09745</name>
</gene>
<dbReference type="PANTHER" id="PTHR21349">
    <property type="entry name" value="50S RIBOSOMAL PROTEIN L21"/>
    <property type="match status" value="1"/>
</dbReference>
<evidence type="ECO:0000256" key="3">
    <source>
        <dbReference type="ARBA" id="ARBA00022884"/>
    </source>
</evidence>
<reference evidence="8" key="1">
    <citation type="submission" date="2020-06" db="EMBL/GenBank/DDBJ databases">
        <title>Novel chitinolytic bacterium.</title>
        <authorList>
            <person name="Ungkulpasvich U."/>
            <person name="Kosugi A."/>
            <person name="Uke A."/>
        </authorList>
    </citation>
    <scope>NUCLEOTIDE SEQUENCE</scope>
    <source>
        <strain evidence="8">UUS1-1</strain>
    </source>
</reference>
<dbReference type="Proteomes" id="UP000657177">
    <property type="component" value="Unassembled WGS sequence"/>
</dbReference>
<dbReference type="GO" id="GO:0003735">
    <property type="term" value="F:structural constituent of ribosome"/>
    <property type="evidence" value="ECO:0007669"/>
    <property type="project" value="InterPro"/>
</dbReference>
<dbReference type="InterPro" id="IPR036164">
    <property type="entry name" value="bL21-like_sf"/>
</dbReference>
<keyword evidence="4 6" id="KW-0689">Ribosomal protein</keyword>
<evidence type="ECO:0000256" key="6">
    <source>
        <dbReference type="HAMAP-Rule" id="MF_01363"/>
    </source>
</evidence>
<dbReference type="GO" id="GO:1990904">
    <property type="term" value="C:ribonucleoprotein complex"/>
    <property type="evidence" value="ECO:0007669"/>
    <property type="project" value="UniProtKB-KW"/>
</dbReference>
<dbReference type="InterPro" id="IPR028909">
    <property type="entry name" value="bL21-like"/>
</dbReference>
<comment type="caution">
    <text evidence="8">The sequence shown here is derived from an EMBL/GenBank/DDBJ whole genome shotgun (WGS) entry which is preliminary data.</text>
</comment>
<protein>
    <recommendedName>
        <fullName evidence="6">Large ribosomal subunit protein bL21</fullName>
    </recommendedName>
</protein>
<dbReference type="EMBL" id="JAAKDE010000023">
    <property type="protein sequence ID" value="MBA2133814.1"/>
    <property type="molecule type" value="Genomic_DNA"/>
</dbReference>
<dbReference type="Pfam" id="PF00829">
    <property type="entry name" value="Ribosomal_L21p"/>
    <property type="match status" value="1"/>
</dbReference>
<evidence type="ECO:0000313" key="8">
    <source>
        <dbReference type="EMBL" id="MBA2133814.1"/>
    </source>
</evidence>
<dbReference type="NCBIfam" id="TIGR00061">
    <property type="entry name" value="L21"/>
    <property type="match status" value="1"/>
</dbReference>
<comment type="subunit">
    <text evidence="6">Part of the 50S ribosomal subunit. Contacts protein L20.</text>
</comment>
<keyword evidence="9" id="KW-1185">Reference proteome</keyword>
<dbReference type="PANTHER" id="PTHR21349:SF0">
    <property type="entry name" value="LARGE RIBOSOMAL SUBUNIT PROTEIN BL21M"/>
    <property type="match status" value="1"/>
</dbReference>
<dbReference type="SUPFAM" id="SSF141091">
    <property type="entry name" value="L21p-like"/>
    <property type="match status" value="1"/>
</dbReference>
<proteinExistence type="inferred from homology"/>
<dbReference type="GO" id="GO:0006412">
    <property type="term" value="P:translation"/>
    <property type="evidence" value="ECO:0007669"/>
    <property type="project" value="UniProtKB-UniRule"/>
</dbReference>
<evidence type="ECO:0000256" key="7">
    <source>
        <dbReference type="RuleBase" id="RU000562"/>
    </source>
</evidence>
<keyword evidence="2 6" id="KW-0699">rRNA-binding</keyword>
<evidence type="ECO:0000256" key="4">
    <source>
        <dbReference type="ARBA" id="ARBA00022980"/>
    </source>
</evidence>
<dbReference type="RefSeq" id="WP_181340283.1">
    <property type="nucleotide sequence ID" value="NZ_JAAKDE010000023.1"/>
</dbReference>
<dbReference type="GO" id="GO:0005840">
    <property type="term" value="C:ribosome"/>
    <property type="evidence" value="ECO:0007669"/>
    <property type="project" value="UniProtKB-KW"/>
</dbReference>
<comment type="similarity">
    <text evidence="1 6 7">Belongs to the bacterial ribosomal protein bL21 family.</text>
</comment>
<keyword evidence="5 6" id="KW-0687">Ribonucleoprotein</keyword>
<name>A0A8J6I3I4_9FIRM</name>
<dbReference type="InterPro" id="IPR018258">
    <property type="entry name" value="Ribosomal_bL21_CS"/>
</dbReference>
<evidence type="ECO:0000256" key="1">
    <source>
        <dbReference type="ARBA" id="ARBA00008563"/>
    </source>
</evidence>
<evidence type="ECO:0000256" key="5">
    <source>
        <dbReference type="ARBA" id="ARBA00023274"/>
    </source>
</evidence>
<dbReference type="GO" id="GO:0019843">
    <property type="term" value="F:rRNA binding"/>
    <property type="evidence" value="ECO:0007669"/>
    <property type="project" value="UniProtKB-UniRule"/>
</dbReference>
<comment type="function">
    <text evidence="6 7">This protein binds to 23S rRNA in the presence of protein L20.</text>
</comment>
<dbReference type="AlphaFoldDB" id="A0A8J6I3I4"/>
<dbReference type="InterPro" id="IPR001787">
    <property type="entry name" value="Ribosomal_bL21"/>
</dbReference>
<evidence type="ECO:0000256" key="2">
    <source>
        <dbReference type="ARBA" id="ARBA00022730"/>
    </source>
</evidence>
<keyword evidence="3 6" id="KW-0694">RNA-binding</keyword>